<comment type="caution">
    <text evidence="2">The sequence shown here is derived from an EMBL/GenBank/DDBJ whole genome shotgun (WGS) entry which is preliminary data.</text>
</comment>
<feature type="domain" description="ELMO" evidence="1">
    <location>
        <begin position="222"/>
        <end position="375"/>
    </location>
</feature>
<dbReference type="PANTHER" id="PTHR12771">
    <property type="entry name" value="ENGULFMENT AND CELL MOTILITY"/>
    <property type="match status" value="1"/>
</dbReference>
<dbReference type="InterPro" id="IPR050868">
    <property type="entry name" value="ELMO_domain-containing"/>
</dbReference>
<keyword evidence="3" id="KW-1185">Reference proteome</keyword>
<dbReference type="PANTHER" id="PTHR12771:SF56">
    <property type="entry name" value="CED-12"/>
    <property type="match status" value="1"/>
</dbReference>
<reference evidence="2 3" key="1">
    <citation type="journal article" date="2021" name="Genome Biol.">
        <title>AFLAP: assembly-free linkage analysis pipeline using k-mers from genome sequencing data.</title>
        <authorList>
            <person name="Fletcher K."/>
            <person name="Zhang L."/>
            <person name="Gil J."/>
            <person name="Han R."/>
            <person name="Cavanaugh K."/>
            <person name="Michelmore R."/>
        </authorList>
    </citation>
    <scope>NUCLEOTIDE SEQUENCE [LARGE SCALE GENOMIC DNA]</scope>
    <source>
        <strain evidence="2 3">SF5</strain>
    </source>
</reference>
<gene>
    <name evidence="2" type="ORF">CCR75_008595</name>
</gene>
<evidence type="ECO:0000259" key="1">
    <source>
        <dbReference type="PROSITE" id="PS51335"/>
    </source>
</evidence>
<dbReference type="GeneID" id="94352318"/>
<proteinExistence type="predicted"/>
<dbReference type="PROSITE" id="PS51335">
    <property type="entry name" value="ELMO"/>
    <property type="match status" value="1"/>
</dbReference>
<organism evidence="2 3">
    <name type="scientific">Bremia lactucae</name>
    <name type="common">Lettuce downy mildew</name>
    <dbReference type="NCBI Taxonomy" id="4779"/>
    <lineage>
        <taxon>Eukaryota</taxon>
        <taxon>Sar</taxon>
        <taxon>Stramenopiles</taxon>
        <taxon>Oomycota</taxon>
        <taxon>Peronosporomycetes</taxon>
        <taxon>Peronosporales</taxon>
        <taxon>Peronosporaceae</taxon>
        <taxon>Bremia</taxon>
    </lineage>
</organism>
<dbReference type="EMBL" id="SHOA02000004">
    <property type="protein sequence ID" value="TDH71408.1"/>
    <property type="molecule type" value="Genomic_DNA"/>
</dbReference>
<accession>A0A976FR52</accession>
<dbReference type="Pfam" id="PF04727">
    <property type="entry name" value="ELMO_CED12"/>
    <property type="match status" value="1"/>
</dbReference>
<dbReference type="KEGG" id="blac:94352318"/>
<protein>
    <recommendedName>
        <fullName evidence="1">ELMO domain-containing protein</fullName>
    </recommendedName>
</protein>
<dbReference type="InterPro" id="IPR006816">
    <property type="entry name" value="ELMO_dom"/>
</dbReference>
<dbReference type="OrthoDB" id="67155at2759"/>
<sequence>MAEYGVLCRYFFQQMLVEGNGARSEVLGSSFLLSSHPTLAEMRCKFPFRGLYHFRLKVVQSDASLRYLWKDLIDEEQALPVTEAGEICVKVLQVAPSDERDRAHAIHRNLIDVAEDRQYHAFFNWQSKLHAEGYSMPQPQHFMHQDVGRVFIEVKKALTSKMKGSTMAQTLQKHSAHMWEKVAAATGVSGGPSDAPPTAEALAHLAKLIGAMKTPLHPGNHEHVNLLRRLWTSCFDAQPFRLTSLEWNRLGFQHGDPMREMQFLLPLQSLVFFHEAYRTVALPILNDQNGPEAFAYVLVGSEITQVLAEILQLRDGGCLGLERPFWRLFEDPMAFYELYCLAFRSFNASWKQNSTTSLDINGHINNVANFAQKLLGRGPINIPSLVEQAKQMQNW</sequence>
<evidence type="ECO:0000313" key="3">
    <source>
        <dbReference type="Proteomes" id="UP000294530"/>
    </source>
</evidence>
<dbReference type="AlphaFoldDB" id="A0A976FR52"/>
<evidence type="ECO:0000313" key="2">
    <source>
        <dbReference type="EMBL" id="TDH71408.1"/>
    </source>
</evidence>
<name>A0A976FR52_BRELC</name>
<dbReference type="Proteomes" id="UP000294530">
    <property type="component" value="Unassembled WGS sequence"/>
</dbReference>
<dbReference type="RefSeq" id="XP_067820907.1">
    <property type="nucleotide sequence ID" value="XM_067966647.1"/>
</dbReference>